<evidence type="ECO:0000313" key="1">
    <source>
        <dbReference type="EMBL" id="KAG5629759.1"/>
    </source>
</evidence>
<dbReference type="OrthoDB" id="6066220at2759"/>
<reference evidence="1 2" key="1">
    <citation type="submission" date="2020-09" db="EMBL/GenBank/DDBJ databases">
        <title>De no assembly of potato wild relative species, Solanum commersonii.</title>
        <authorList>
            <person name="Cho K."/>
        </authorList>
    </citation>
    <scope>NUCLEOTIDE SEQUENCE [LARGE SCALE GENOMIC DNA]</scope>
    <source>
        <strain evidence="1">LZ3.2</strain>
        <tissue evidence="1">Leaf</tissue>
    </source>
</reference>
<comment type="caution">
    <text evidence="1">The sequence shown here is derived from an EMBL/GenBank/DDBJ whole genome shotgun (WGS) entry which is preliminary data.</text>
</comment>
<accession>A0A9J6B090</accession>
<proteinExistence type="predicted"/>
<keyword evidence="2" id="KW-1185">Reference proteome</keyword>
<evidence type="ECO:0000313" key="2">
    <source>
        <dbReference type="Proteomes" id="UP000824120"/>
    </source>
</evidence>
<name>A0A9J6B090_SOLCO</name>
<dbReference type="EMBL" id="JACXVP010000001">
    <property type="protein sequence ID" value="KAG5629759.1"/>
    <property type="molecule type" value="Genomic_DNA"/>
</dbReference>
<dbReference type="AlphaFoldDB" id="A0A9J6B090"/>
<organism evidence="1 2">
    <name type="scientific">Solanum commersonii</name>
    <name type="common">Commerson's wild potato</name>
    <name type="synonym">Commerson's nightshade</name>
    <dbReference type="NCBI Taxonomy" id="4109"/>
    <lineage>
        <taxon>Eukaryota</taxon>
        <taxon>Viridiplantae</taxon>
        <taxon>Streptophyta</taxon>
        <taxon>Embryophyta</taxon>
        <taxon>Tracheophyta</taxon>
        <taxon>Spermatophyta</taxon>
        <taxon>Magnoliopsida</taxon>
        <taxon>eudicotyledons</taxon>
        <taxon>Gunneridae</taxon>
        <taxon>Pentapetalae</taxon>
        <taxon>asterids</taxon>
        <taxon>lamiids</taxon>
        <taxon>Solanales</taxon>
        <taxon>Solanaceae</taxon>
        <taxon>Solanoideae</taxon>
        <taxon>Solaneae</taxon>
        <taxon>Solanum</taxon>
    </lineage>
</organism>
<protein>
    <submittedName>
        <fullName evidence="1">Uncharacterized protein</fullName>
    </submittedName>
</protein>
<sequence>MLFRFWKELCISYPSIDYVLDSVYISSEASNLLVTDYGVKVLPVNLSCLHKINGVKTRKKLLTVSLPLEGIEMKDFPFITLIGILFTLRRVFTLLSGALVLNDCVLLDEHYRYSRFTT</sequence>
<gene>
    <name evidence="1" type="ORF">H5410_001476</name>
</gene>
<dbReference type="Proteomes" id="UP000824120">
    <property type="component" value="Chromosome 1"/>
</dbReference>